<gene>
    <name evidence="1" type="ORF">ACH5RR_028410</name>
</gene>
<dbReference type="AlphaFoldDB" id="A0ABD2YNR1"/>
<keyword evidence="2" id="KW-1185">Reference proteome</keyword>
<evidence type="ECO:0000313" key="2">
    <source>
        <dbReference type="Proteomes" id="UP001630127"/>
    </source>
</evidence>
<sequence length="155" mass="17736">MFSTPHKHGNKTQLFHPCREVINLGKVEDEGIAMAFMFESLGQKWIAMIMTYLPKLYDIHYIYIPSFYQGLMGAEGENDGQYLEVFLIGSSVTIFCSALQSDTMNIHVEAAQGTMVKESSSTTRLITDITCTPIYDYRKKGERLFRVKRMSDLTR</sequence>
<organism evidence="1 2">
    <name type="scientific">Cinchona calisaya</name>
    <dbReference type="NCBI Taxonomy" id="153742"/>
    <lineage>
        <taxon>Eukaryota</taxon>
        <taxon>Viridiplantae</taxon>
        <taxon>Streptophyta</taxon>
        <taxon>Embryophyta</taxon>
        <taxon>Tracheophyta</taxon>
        <taxon>Spermatophyta</taxon>
        <taxon>Magnoliopsida</taxon>
        <taxon>eudicotyledons</taxon>
        <taxon>Gunneridae</taxon>
        <taxon>Pentapetalae</taxon>
        <taxon>asterids</taxon>
        <taxon>lamiids</taxon>
        <taxon>Gentianales</taxon>
        <taxon>Rubiaceae</taxon>
        <taxon>Cinchonoideae</taxon>
        <taxon>Cinchoneae</taxon>
        <taxon>Cinchona</taxon>
    </lineage>
</organism>
<proteinExistence type="predicted"/>
<dbReference type="Proteomes" id="UP001630127">
    <property type="component" value="Unassembled WGS sequence"/>
</dbReference>
<name>A0ABD2YNR1_9GENT</name>
<dbReference type="EMBL" id="JBJUIK010000012">
    <property type="protein sequence ID" value="KAL3509009.1"/>
    <property type="molecule type" value="Genomic_DNA"/>
</dbReference>
<protein>
    <submittedName>
        <fullName evidence="1">Uncharacterized protein</fullName>
    </submittedName>
</protein>
<evidence type="ECO:0000313" key="1">
    <source>
        <dbReference type="EMBL" id="KAL3509009.1"/>
    </source>
</evidence>
<comment type="caution">
    <text evidence="1">The sequence shown here is derived from an EMBL/GenBank/DDBJ whole genome shotgun (WGS) entry which is preliminary data.</text>
</comment>
<reference evidence="1 2" key="1">
    <citation type="submission" date="2024-11" db="EMBL/GenBank/DDBJ databases">
        <title>A near-complete genome assembly of Cinchona calisaya.</title>
        <authorList>
            <person name="Lian D.C."/>
            <person name="Zhao X.W."/>
            <person name="Wei L."/>
        </authorList>
    </citation>
    <scope>NUCLEOTIDE SEQUENCE [LARGE SCALE GENOMIC DNA]</scope>
    <source>
        <tissue evidence="1">Nenye</tissue>
    </source>
</reference>
<accession>A0ABD2YNR1</accession>